<organism evidence="1 2">
    <name type="scientific">Caerostris extrusa</name>
    <name type="common">Bark spider</name>
    <name type="synonym">Caerostris bankana</name>
    <dbReference type="NCBI Taxonomy" id="172846"/>
    <lineage>
        <taxon>Eukaryota</taxon>
        <taxon>Metazoa</taxon>
        <taxon>Ecdysozoa</taxon>
        <taxon>Arthropoda</taxon>
        <taxon>Chelicerata</taxon>
        <taxon>Arachnida</taxon>
        <taxon>Araneae</taxon>
        <taxon>Araneomorphae</taxon>
        <taxon>Entelegynae</taxon>
        <taxon>Araneoidea</taxon>
        <taxon>Araneidae</taxon>
        <taxon>Caerostris</taxon>
    </lineage>
</organism>
<dbReference type="Proteomes" id="UP001054945">
    <property type="component" value="Unassembled WGS sequence"/>
</dbReference>
<sequence>MRNEKDGAVAGHVNLQKHSIGQKFMKDGFRRQSVDDGRMSGCEIYAEGGKHSGLWQTKREPNLAVEATLILLLLLDSPTAPIR</sequence>
<keyword evidence="2" id="KW-1185">Reference proteome</keyword>
<reference evidence="1 2" key="1">
    <citation type="submission" date="2021-06" db="EMBL/GenBank/DDBJ databases">
        <title>Caerostris extrusa draft genome.</title>
        <authorList>
            <person name="Kono N."/>
            <person name="Arakawa K."/>
        </authorList>
    </citation>
    <scope>NUCLEOTIDE SEQUENCE [LARGE SCALE GENOMIC DNA]</scope>
</reference>
<protein>
    <submittedName>
        <fullName evidence="1">Uncharacterized protein</fullName>
    </submittedName>
</protein>
<comment type="caution">
    <text evidence="1">The sequence shown here is derived from an EMBL/GenBank/DDBJ whole genome shotgun (WGS) entry which is preliminary data.</text>
</comment>
<evidence type="ECO:0000313" key="1">
    <source>
        <dbReference type="EMBL" id="GIZ02596.1"/>
    </source>
</evidence>
<dbReference type="AlphaFoldDB" id="A0AAV4Y567"/>
<proteinExistence type="predicted"/>
<name>A0AAV4Y567_CAEEX</name>
<dbReference type="EMBL" id="BPLR01001479">
    <property type="protein sequence ID" value="GIZ02596.1"/>
    <property type="molecule type" value="Genomic_DNA"/>
</dbReference>
<gene>
    <name evidence="1" type="ORF">CEXT_683421</name>
</gene>
<evidence type="ECO:0000313" key="2">
    <source>
        <dbReference type="Proteomes" id="UP001054945"/>
    </source>
</evidence>
<accession>A0AAV4Y567</accession>